<dbReference type="SMART" id="SM00858">
    <property type="entry name" value="SAF"/>
    <property type="match status" value="1"/>
</dbReference>
<dbReference type="CDD" id="cd11614">
    <property type="entry name" value="SAF_CpaB_FlgA_like"/>
    <property type="match status" value="1"/>
</dbReference>
<name>A0A6J7DK34_9ZZZZ</name>
<reference evidence="2" key="1">
    <citation type="submission" date="2020-05" db="EMBL/GenBank/DDBJ databases">
        <authorList>
            <person name="Chiriac C."/>
            <person name="Salcher M."/>
            <person name="Ghai R."/>
            <person name="Kavagutti S V."/>
        </authorList>
    </citation>
    <scope>NUCLEOTIDE SEQUENCE</scope>
</reference>
<sequence length="199" mass="20633">MKTKAPAVQMRIVVAASLLAAALISSIVITKIGNTSQEFWVASRSISPGEVIAAADVSKSSVSLKSSSALYLSRTLSPVGMIAVRSIGQAELIAQSAIGVGGEITSSEIVPLHLSISDIPGDISVGEEVAIYWVPEAMGSQVIGDPQLVLRGIFLRSVDRKNSNFGNDVAITVSVDSSEVISLLSATSSGRLVIVRARG</sequence>
<dbReference type="Pfam" id="PF08666">
    <property type="entry name" value="SAF"/>
    <property type="match status" value="1"/>
</dbReference>
<protein>
    <submittedName>
        <fullName evidence="2">Unannotated protein</fullName>
    </submittedName>
</protein>
<evidence type="ECO:0000259" key="1">
    <source>
        <dbReference type="SMART" id="SM00858"/>
    </source>
</evidence>
<organism evidence="2">
    <name type="scientific">freshwater metagenome</name>
    <dbReference type="NCBI Taxonomy" id="449393"/>
    <lineage>
        <taxon>unclassified sequences</taxon>
        <taxon>metagenomes</taxon>
        <taxon>ecological metagenomes</taxon>
    </lineage>
</organism>
<dbReference type="AlphaFoldDB" id="A0A6J7DK34"/>
<evidence type="ECO:0000313" key="2">
    <source>
        <dbReference type="EMBL" id="CAB4869255.1"/>
    </source>
</evidence>
<gene>
    <name evidence="2" type="ORF">UFOPK3461_00224</name>
</gene>
<feature type="domain" description="SAF" evidence="1">
    <location>
        <begin position="37"/>
        <end position="99"/>
    </location>
</feature>
<proteinExistence type="predicted"/>
<accession>A0A6J7DK34</accession>
<dbReference type="EMBL" id="CAFBLW010000008">
    <property type="protein sequence ID" value="CAB4869255.1"/>
    <property type="molecule type" value="Genomic_DNA"/>
</dbReference>
<dbReference type="Gene3D" id="3.90.1210.10">
    <property type="entry name" value="Antifreeze-like/N-acetylneuraminic acid synthase C-terminal domain"/>
    <property type="match status" value="1"/>
</dbReference>
<dbReference type="InterPro" id="IPR013974">
    <property type="entry name" value="SAF"/>
</dbReference>